<feature type="domain" description="Nucleolar 27S pre-rRNA processing Urb2/Npa2 C-terminal" evidence="2">
    <location>
        <begin position="1353"/>
        <end position="1544"/>
    </location>
</feature>
<gene>
    <name evidence="3" type="ORF">Pcinc_034997</name>
</gene>
<name>A0AAE1BZ77_PETCI</name>
<comment type="caution">
    <text evidence="3">The sequence shown here is derived from an EMBL/GenBank/DDBJ whole genome shotgun (WGS) entry which is preliminary data.</text>
</comment>
<accession>A0AAE1BZ77</accession>
<proteinExistence type="predicted"/>
<dbReference type="Proteomes" id="UP001286313">
    <property type="component" value="Unassembled WGS sequence"/>
</dbReference>
<dbReference type="PANTHER" id="PTHR15682:SF2">
    <property type="entry name" value="UNHEALTHY RIBOSOME BIOGENESIS PROTEIN 2 HOMOLOG"/>
    <property type="match status" value="1"/>
</dbReference>
<evidence type="ECO:0000256" key="1">
    <source>
        <dbReference type="SAM" id="MobiDB-lite"/>
    </source>
</evidence>
<dbReference type="EMBL" id="JAWQEG010005195">
    <property type="protein sequence ID" value="KAK3858842.1"/>
    <property type="molecule type" value="Genomic_DNA"/>
</dbReference>
<feature type="compositionally biased region" description="Polar residues" evidence="1">
    <location>
        <begin position="1215"/>
        <end position="1228"/>
    </location>
</feature>
<dbReference type="GO" id="GO:0005730">
    <property type="term" value="C:nucleolus"/>
    <property type="evidence" value="ECO:0007669"/>
    <property type="project" value="TreeGrafter"/>
</dbReference>
<feature type="region of interest" description="Disordered" evidence="1">
    <location>
        <begin position="1215"/>
        <end position="1262"/>
    </location>
</feature>
<keyword evidence="4" id="KW-1185">Reference proteome</keyword>
<protein>
    <recommendedName>
        <fullName evidence="2">Nucleolar 27S pre-rRNA processing Urb2/Npa2 C-terminal domain-containing protein</fullName>
    </recommendedName>
</protein>
<reference evidence="3" key="1">
    <citation type="submission" date="2023-10" db="EMBL/GenBank/DDBJ databases">
        <title>Genome assemblies of two species of porcelain crab, Petrolisthes cinctipes and Petrolisthes manimaculis (Anomura: Porcellanidae).</title>
        <authorList>
            <person name="Angst P."/>
        </authorList>
    </citation>
    <scope>NUCLEOTIDE SEQUENCE</scope>
    <source>
        <strain evidence="3">PB745_01</strain>
        <tissue evidence="3">Gill</tissue>
    </source>
</reference>
<dbReference type="InterPro" id="IPR052609">
    <property type="entry name" value="Ribosome_Biogenesis_Reg"/>
</dbReference>
<dbReference type="InterPro" id="IPR018849">
    <property type="entry name" value="Urb2/Npa2_C"/>
</dbReference>
<organism evidence="3 4">
    <name type="scientific">Petrolisthes cinctipes</name>
    <name type="common">Flat porcelain crab</name>
    <dbReference type="NCBI Taxonomy" id="88211"/>
    <lineage>
        <taxon>Eukaryota</taxon>
        <taxon>Metazoa</taxon>
        <taxon>Ecdysozoa</taxon>
        <taxon>Arthropoda</taxon>
        <taxon>Crustacea</taxon>
        <taxon>Multicrustacea</taxon>
        <taxon>Malacostraca</taxon>
        <taxon>Eumalacostraca</taxon>
        <taxon>Eucarida</taxon>
        <taxon>Decapoda</taxon>
        <taxon>Pleocyemata</taxon>
        <taxon>Anomura</taxon>
        <taxon>Galatheoidea</taxon>
        <taxon>Porcellanidae</taxon>
        <taxon>Petrolisthes</taxon>
    </lineage>
</organism>
<feature type="compositionally biased region" description="Basic and acidic residues" evidence="1">
    <location>
        <begin position="1125"/>
        <end position="1152"/>
    </location>
</feature>
<sequence>MECDIELREYLSGNDPLQSRLKVAEKAFLIQLKLPTVQKEDVVVVWLSQLLTDKAMTLTSEDLLASWKTMQSVLGSRRLKALCAINWLCPIKSSFIEALVDIINSRAEDTVLESALDVCGILLKNPALAPLVTHSPDYCFLLCKGVIKWLLEGQTRDQDVVLATTLILEASTHIRSQSDKSVAMLLVLSHLFVPYYRLLAMHKDDERSTMQQLLKEIRDVVYKCLLQRTLVHSYAAVLGAYNAEEKFTGMSSEVEKLLVEICGVLESETVEVAQCMLSEFISEFLTEYKKIILQYPFLSLLCHMLGVSAVHSKLVLPIKYGIVVHKLKIRGLNKKRQEALLYSIFLALESAPLDWKESFEEEGKQDLSTWLQALCEKLLMSPPNTVQGFKCYEILLHIQPQPVSDLLLSRLFNLHSFSNPGTEDTAQACYSAYDDLMCEVLNTCVKLRNLPKLFSKMIEGLKEMSTKLNNLHILPESLIMYEGELLFPPRFMMDVMKAVGELGHTQMMAVWKTLVLTFTKECYNYNTFSSTGNSMSLRAMSGVAWLVGWVMRASLTLQAACVVGVTESLAEVLTQLAVNGIKPLVSIMLTLPHNNDVCGSVLSLCHTWGEVHTNLLTTDVGYSDYEDLPKVQPPKTGPATDFSYLLPFISADEWVQISARVANFGNKPTQLALIQLVIQKFSHVVRGQSVSHLRDAVACDLASLSPERQTVEACIKYLISSLDTWGTNIAPVITVHLVYILPFIQDVHLPALAKHMVAGIVEGSKSWEEYMKSGHFQEARLLHPHILAAICSSLTGSSSRKRRHSQSQEAATTPTKNHCTKLLKKISKLGPLLQKYGSEYNEESDLWEKLQECGGSLTDLTEDKSPNNREEIPSNMSRMVELLEHFPLPYLNKGMQTAVLLVTFGLLVQESRCSKEQDTPKLLNVLNLALCCNVKFRFFTKTDVSCLLRWLIQKRFSLPIVNTSQHMYNLTKAIVKTSVVATSGKESTNGHSHNTLVIQRLDHLLNTLISKLVLYNANIKDVKSLAEYITSTPQTDSDVQLFLHPAVFLLAACHMHKSTGWIAAACKWTVKHLSQWIFRHLKKMDFATFDPSTAAAILTAHTIIVLANTSDVKNKIQKNTTKSKVTAEEGKESEKPEEVEMTEATKESEKPRKWQKLLSRSSELAELCLTCGHKELEEFALAFLQTLIKHLDTLQPYLPEHLVASVWKAISQPNHKSTFSTDTTSNPPLSREPSMADSHSWLSQEPLSTKPEHTSSSSNVTSKSRYTLAPLLATAPPEDYKNLLKDLLRQTNRYNDNLPHTLGLWKLVITSMVFKANGDIKCVAMEHLIPILVELLTTPRDPTGDLSPHTLLILNTLKEAVDSSININPQARAQALTPCSTLRIYSLPLDQFSQMFVVMVNMMNSIVVRHSPVVMDRTPSVLAVIAHLATSLIAQASQEHKLDQQQIKMLVECGSQLERMVRELSLYAVRLNKVVHFTVATIVEALQLITVYPAVKSLVESVVYILLDLCNEHSLNHLLVALPTATTTLLKHLHNNYITFHRFKSSKA</sequence>
<evidence type="ECO:0000313" key="3">
    <source>
        <dbReference type="EMBL" id="KAK3858842.1"/>
    </source>
</evidence>
<evidence type="ECO:0000259" key="2">
    <source>
        <dbReference type="Pfam" id="PF10441"/>
    </source>
</evidence>
<evidence type="ECO:0000313" key="4">
    <source>
        <dbReference type="Proteomes" id="UP001286313"/>
    </source>
</evidence>
<dbReference type="Pfam" id="PF10441">
    <property type="entry name" value="Urb2"/>
    <property type="match status" value="1"/>
</dbReference>
<dbReference type="GO" id="GO:0042254">
    <property type="term" value="P:ribosome biogenesis"/>
    <property type="evidence" value="ECO:0007669"/>
    <property type="project" value="TreeGrafter"/>
</dbReference>
<dbReference type="PANTHER" id="PTHR15682">
    <property type="entry name" value="UNHEALTHY RIBOSOME BIOGENESIS PROTEIN 2 HOMOLOG"/>
    <property type="match status" value="1"/>
</dbReference>
<feature type="region of interest" description="Disordered" evidence="1">
    <location>
        <begin position="1119"/>
        <end position="1152"/>
    </location>
</feature>